<evidence type="ECO:0008006" key="3">
    <source>
        <dbReference type="Google" id="ProtNLM"/>
    </source>
</evidence>
<dbReference type="EMBL" id="CP000544">
    <property type="protein sequence ID" value="ABM61524.1"/>
    <property type="molecule type" value="Genomic_DNA"/>
</dbReference>
<reference evidence="1 2" key="2">
    <citation type="journal article" date="2013" name="Stand. Genomic Sci.">
        <title>Complete genome sequence of Halorhodospira halophila SL1.</title>
        <authorList>
            <person name="Challacombe J.F."/>
            <person name="Majid S."/>
            <person name="Deole R."/>
            <person name="Brettin T.S."/>
            <person name="Bruce D."/>
            <person name="Delano S.F."/>
            <person name="Detter J.C."/>
            <person name="Gleasner C.D."/>
            <person name="Han C.S."/>
            <person name="Misra M."/>
            <person name="Reitenga K.G."/>
            <person name="Mikhailova N."/>
            <person name="Woyke T."/>
            <person name="Pitluck S."/>
            <person name="Nolan M."/>
            <person name="Land M.L."/>
            <person name="Saunders E."/>
            <person name="Tapia R."/>
            <person name="Lapidus A."/>
            <person name="Ivanova N."/>
            <person name="Hoff W.D."/>
        </authorList>
    </citation>
    <scope>NUCLEOTIDE SEQUENCE [LARGE SCALE GENOMIC DNA]</scope>
    <source>
        <strain evidence="2">DSM 244 / SL1</strain>
    </source>
</reference>
<keyword evidence="2" id="KW-1185">Reference proteome</keyword>
<sequence>MRLTQRQREVIQQAARRAFGPGARVKLFGSRLDDQARGGDFDLHVETSEADPERLVAARLSFLQALHADPALEDEKIDVVVQSPLHSARPIDQVARQEGVEL</sequence>
<protein>
    <recommendedName>
        <fullName evidence="3">DNA polymerase, beta domain protein region</fullName>
    </recommendedName>
</protein>
<organism evidence="1 2">
    <name type="scientific">Halorhodospira halophila (strain DSM 244 / SL1)</name>
    <name type="common">Ectothiorhodospira halophila (strain DSM 244 / SL1)</name>
    <dbReference type="NCBI Taxonomy" id="349124"/>
    <lineage>
        <taxon>Bacteria</taxon>
        <taxon>Pseudomonadati</taxon>
        <taxon>Pseudomonadota</taxon>
        <taxon>Gammaproteobacteria</taxon>
        <taxon>Chromatiales</taxon>
        <taxon>Ectothiorhodospiraceae</taxon>
        <taxon>Halorhodospira</taxon>
    </lineage>
</organism>
<evidence type="ECO:0000313" key="2">
    <source>
        <dbReference type="Proteomes" id="UP000000647"/>
    </source>
</evidence>
<dbReference type="Gene3D" id="3.30.460.10">
    <property type="entry name" value="Beta Polymerase, domain 2"/>
    <property type="match status" value="1"/>
</dbReference>
<dbReference type="Proteomes" id="UP000000647">
    <property type="component" value="Chromosome"/>
</dbReference>
<reference evidence="2" key="1">
    <citation type="submission" date="2006-12" db="EMBL/GenBank/DDBJ databases">
        <title>Complete sequence of Halorhodospira halophila SL1.</title>
        <authorList>
            <consortium name="US DOE Joint Genome Institute"/>
            <person name="Copeland A."/>
            <person name="Lucas S."/>
            <person name="Lapidus A."/>
            <person name="Barry K."/>
            <person name="Detter J.C."/>
            <person name="Glavina del Rio T."/>
            <person name="Hammon N."/>
            <person name="Israni S."/>
            <person name="Dalin E."/>
            <person name="Tice H."/>
            <person name="Pitluck S."/>
            <person name="Saunders E."/>
            <person name="Brettin T."/>
            <person name="Bruce D."/>
            <person name="Han C."/>
            <person name="Tapia R."/>
            <person name="Schmutz J."/>
            <person name="Larimer F."/>
            <person name="Land M."/>
            <person name="Hauser L."/>
            <person name="Kyrpides N."/>
            <person name="Mikhailova N."/>
            <person name="Hoff W."/>
            <person name="Richardson P."/>
        </authorList>
    </citation>
    <scope>NUCLEOTIDE SEQUENCE [LARGE SCALE GENOMIC DNA]</scope>
    <source>
        <strain evidence="2">DSM 244 / SL1</strain>
    </source>
</reference>
<dbReference type="AlphaFoldDB" id="A1WV12"/>
<dbReference type="HOGENOM" id="CLU_164558_1_0_6"/>
<evidence type="ECO:0000313" key="1">
    <source>
        <dbReference type="EMBL" id="ABM61524.1"/>
    </source>
</evidence>
<dbReference type="STRING" id="349124.Hhal_0744"/>
<dbReference type="SUPFAM" id="SSF81301">
    <property type="entry name" value="Nucleotidyltransferase"/>
    <property type="match status" value="1"/>
</dbReference>
<name>A1WV12_HALHL</name>
<proteinExistence type="predicted"/>
<dbReference type="RefSeq" id="WP_011813547.1">
    <property type="nucleotide sequence ID" value="NC_008789.1"/>
</dbReference>
<accession>A1WV12</accession>
<dbReference type="InterPro" id="IPR043519">
    <property type="entry name" value="NT_sf"/>
</dbReference>
<dbReference type="KEGG" id="hha:Hhal_0744"/>
<gene>
    <name evidence="1" type="ordered locus">Hhal_0744</name>
</gene>
<dbReference type="eggNOG" id="COG1708">
    <property type="taxonomic scope" value="Bacteria"/>
</dbReference>